<feature type="binding site" evidence="7">
    <location>
        <position position="738"/>
    </location>
    <ligand>
        <name>Zn(2+)</name>
        <dbReference type="ChEBI" id="CHEBI:29105"/>
        <label>1</label>
    </ligand>
</feature>
<dbReference type="SMART" id="SM00065">
    <property type="entry name" value="GAF"/>
    <property type="match status" value="2"/>
</dbReference>
<dbReference type="GO" id="GO:0007165">
    <property type="term" value="P:signal transduction"/>
    <property type="evidence" value="ECO:0007669"/>
    <property type="project" value="InterPro"/>
</dbReference>
<feature type="binding site" evidence="7">
    <location>
        <position position="739"/>
    </location>
    <ligand>
        <name>Zn(2+)</name>
        <dbReference type="ChEBI" id="CHEBI:29105"/>
        <label>1</label>
    </ligand>
</feature>
<evidence type="ECO:0000313" key="12">
    <source>
        <dbReference type="Proteomes" id="UP001497525"/>
    </source>
</evidence>
<dbReference type="InterPro" id="IPR036971">
    <property type="entry name" value="PDEase_catalytic_dom_sf"/>
</dbReference>
<feature type="binding site" evidence="7">
    <location>
        <position position="857"/>
    </location>
    <ligand>
        <name>Zn(2+)</name>
        <dbReference type="ChEBI" id="CHEBI:29105"/>
        <label>1</label>
    </ligand>
</feature>
<keyword evidence="3 7" id="KW-0479">Metal-binding</keyword>
<evidence type="ECO:0000256" key="6">
    <source>
        <dbReference type="PIRSR" id="PIRSR623088-2"/>
    </source>
</evidence>
<dbReference type="PROSITE" id="PS00126">
    <property type="entry name" value="PDEASE_I_1"/>
    <property type="match status" value="1"/>
</dbReference>
<evidence type="ECO:0000256" key="1">
    <source>
        <dbReference type="ARBA" id="ARBA00007648"/>
    </source>
</evidence>
<feature type="binding site" evidence="7">
    <location>
        <position position="702"/>
    </location>
    <ligand>
        <name>Zn(2+)</name>
        <dbReference type="ChEBI" id="CHEBI:29105"/>
        <label>1</label>
    </ligand>
</feature>
<feature type="compositionally biased region" description="Basic and acidic residues" evidence="9">
    <location>
        <begin position="324"/>
        <end position="341"/>
    </location>
</feature>
<comment type="cofactor">
    <cofactor evidence="8">
        <name>a divalent metal cation</name>
        <dbReference type="ChEBI" id="CHEBI:60240"/>
    </cofactor>
    <text evidence="8">Binds 2 divalent metal cations per subunit. Site 1 may preferentially bind zinc ions, while site 2 has a preference for magnesium and/or manganese ions.</text>
</comment>
<dbReference type="EMBL" id="CAXLJL010000256">
    <property type="protein sequence ID" value="CAL5135197.1"/>
    <property type="molecule type" value="Genomic_DNA"/>
</dbReference>
<dbReference type="InterPro" id="IPR029016">
    <property type="entry name" value="GAF-like_dom_sf"/>
</dbReference>
<dbReference type="Pfam" id="PF00233">
    <property type="entry name" value="PDEase_I"/>
    <property type="match status" value="1"/>
</dbReference>
<dbReference type="SUPFAM" id="SSF55781">
    <property type="entry name" value="GAF domain-like"/>
    <property type="match status" value="2"/>
</dbReference>
<protein>
    <recommendedName>
        <fullName evidence="8">Phosphodiesterase</fullName>
        <ecNumber evidence="8">3.1.4.-</ecNumber>
    </recommendedName>
</protein>
<dbReference type="InterPro" id="IPR003607">
    <property type="entry name" value="HD/PDEase_dom"/>
</dbReference>
<evidence type="ECO:0000256" key="5">
    <source>
        <dbReference type="PIRSR" id="PIRSR623088-1"/>
    </source>
</evidence>
<dbReference type="EC" id="3.1.4.-" evidence="8"/>
<dbReference type="InterPro" id="IPR023174">
    <property type="entry name" value="PDEase_CS"/>
</dbReference>
<evidence type="ECO:0000256" key="7">
    <source>
        <dbReference type="PIRSR" id="PIRSR623088-3"/>
    </source>
</evidence>
<dbReference type="Proteomes" id="UP001497525">
    <property type="component" value="Unassembled WGS sequence"/>
</dbReference>
<name>A0AAV2TFX7_CALDB</name>
<dbReference type="PROSITE" id="PS51845">
    <property type="entry name" value="PDEASE_I_2"/>
    <property type="match status" value="1"/>
</dbReference>
<reference evidence="11" key="1">
    <citation type="submission" date="2024-06" db="EMBL/GenBank/DDBJ databases">
        <authorList>
            <person name="Liu X."/>
            <person name="Lenzi L."/>
            <person name="Haldenby T S."/>
            <person name="Uol C."/>
        </authorList>
    </citation>
    <scope>NUCLEOTIDE SEQUENCE</scope>
</reference>
<feature type="binding site" evidence="6">
    <location>
        <position position="910"/>
    </location>
    <ligand>
        <name>AMP</name>
        <dbReference type="ChEBI" id="CHEBI:456215"/>
    </ligand>
</feature>
<dbReference type="SUPFAM" id="SSF109604">
    <property type="entry name" value="HD-domain/PDEase-like"/>
    <property type="match status" value="1"/>
</dbReference>
<evidence type="ECO:0000313" key="11">
    <source>
        <dbReference type="EMBL" id="CAL5135197.1"/>
    </source>
</evidence>
<dbReference type="GO" id="GO:0046872">
    <property type="term" value="F:metal ion binding"/>
    <property type="evidence" value="ECO:0007669"/>
    <property type="project" value="UniProtKB-KW"/>
</dbReference>
<dbReference type="PANTHER" id="PTHR11347">
    <property type="entry name" value="CYCLIC NUCLEOTIDE PHOSPHODIESTERASE"/>
    <property type="match status" value="1"/>
</dbReference>
<keyword evidence="2" id="KW-0140">cGMP</keyword>
<dbReference type="Pfam" id="PF01590">
    <property type="entry name" value="GAF"/>
    <property type="match status" value="2"/>
</dbReference>
<dbReference type="FunFam" id="1.10.1300.10:FF:000003">
    <property type="entry name" value="Phosphodiesterase"/>
    <property type="match status" value="1"/>
</dbReference>
<evidence type="ECO:0000256" key="9">
    <source>
        <dbReference type="SAM" id="MobiDB-lite"/>
    </source>
</evidence>
<dbReference type="SMART" id="SM00471">
    <property type="entry name" value="HDc"/>
    <property type="match status" value="1"/>
</dbReference>
<sequence>MQISQLHLCQFCGSTVSSEPSYNFYDKLTRWLDDHPNFTWNYFVHKAGAAGVGHSSERLGVSCQSTTEQTVDEGQGFGGNHMELDSIPQSPNTEIYAPIRKISSQDFDFHDYKKIVTSSSSGRPTFISPEFTEADFLTDSQSTAFLPQRIDSTAQCADFSKHVNLREGLSGLQERDLINELVLDICNELNLTALCFKIIQNVCLLVGADRGSLFLMENDRNTGKKVLVSKLFDVTPEISLPDGLKRSEEHRITIPLGVGITGHVAETGECANITDAYTDERFTDVVDRETGYKTKCVLCMPIKSNKGEVLAVALMINKRSSSQDNKEYVPKSNQSDHRDDTQVTSGFTERDIRVFKSYVAFCGIGLHNAKLYQKSRLETYRNQVLLELARIIFTEQSDVSGLIYTILSHTISLLQCQRCQLLLVDEPTSPSSEHPEFTDTRSPRVFNLTWNNDRIGLSSSVAGKNIVENSHFPVQSKLVDEVVRTGEAINLFNAYNDPLFDPSLEADLDPLWRTQAMLCMPIKHSDGHVLGVCMLVNRSTRDWRTSDGSPQDVMGLSIPDTLSSTASDWSGSFSNADECLFEAFALFAGLGIANGQMYDRVVRLVARQRITLDVLSYHATASKSDAVKLANSLIPTVRFYQLDQFTFTDIKLSDEATIKAAVRMFAEMNFWKAFKIDHLKFCRWLLSVKKNYRQVTYHNWRHAFNVSQTMFAMIMRGNLQKIFTDTECLALLIACVSHDLDHRGTDNQYQVQTMSPLAELYSTSVLEHHHFNQCMMLLTRKGNDFLAELPPSEYQTAIQLIEENILATDLSRYFVHLPQFMEVLNRRSKDDADAMEPWASDRAQRLLLGCMLMTCCDLAAITKPWPVQKMMCELVSTEFFEQGDLEKDTLHTQPKALMDRDNMNDLPKLQIGFIDNVCMPSYKAIVQVSSGFQPLLDGCTRNRACWVLMSEGKEVPESLFGMEEPDTNSPRSLGSSTATSLGVQMGTINATRARQIVDAKPFQSTPARRISSSTSTTVGGPSDPEVIMNAKSRVN</sequence>
<feature type="domain" description="PDEase" evidence="10">
    <location>
        <begin position="622"/>
        <end position="953"/>
    </location>
</feature>
<dbReference type="Gene3D" id="1.10.1300.10">
    <property type="entry name" value="3'5'-cyclic nucleotide phosphodiesterase, catalytic domain"/>
    <property type="match status" value="1"/>
</dbReference>
<dbReference type="InterPro" id="IPR003018">
    <property type="entry name" value="GAF"/>
</dbReference>
<feature type="region of interest" description="Disordered" evidence="9">
    <location>
        <begin position="323"/>
        <end position="343"/>
    </location>
</feature>
<dbReference type="InterPro" id="IPR023088">
    <property type="entry name" value="PDEase"/>
</dbReference>
<feature type="binding site" evidence="6">
    <location>
        <position position="739"/>
    </location>
    <ligand>
        <name>AMP</name>
        <dbReference type="ChEBI" id="CHEBI:456215"/>
    </ligand>
</feature>
<keyword evidence="4 8" id="KW-0378">Hydrolase</keyword>
<gene>
    <name evidence="11" type="ORF">CDAUBV1_LOCUS9377</name>
</gene>
<comment type="caution">
    <text evidence="11">The sequence shown here is derived from an EMBL/GenBank/DDBJ whole genome shotgun (WGS) entry which is preliminary data.</text>
</comment>
<feature type="region of interest" description="Disordered" evidence="9">
    <location>
        <begin position="997"/>
        <end position="1035"/>
    </location>
</feature>
<organism evidence="11 12">
    <name type="scientific">Calicophoron daubneyi</name>
    <name type="common">Rumen fluke</name>
    <name type="synonym">Paramphistomum daubneyi</name>
    <dbReference type="NCBI Taxonomy" id="300641"/>
    <lineage>
        <taxon>Eukaryota</taxon>
        <taxon>Metazoa</taxon>
        <taxon>Spiralia</taxon>
        <taxon>Lophotrochozoa</taxon>
        <taxon>Platyhelminthes</taxon>
        <taxon>Trematoda</taxon>
        <taxon>Digenea</taxon>
        <taxon>Plagiorchiida</taxon>
        <taxon>Pronocephalata</taxon>
        <taxon>Paramphistomoidea</taxon>
        <taxon>Paramphistomidae</taxon>
        <taxon>Calicophoron</taxon>
    </lineage>
</organism>
<evidence type="ECO:0000259" key="10">
    <source>
        <dbReference type="PROSITE" id="PS51845"/>
    </source>
</evidence>
<dbReference type="Gene3D" id="3.30.450.40">
    <property type="match status" value="2"/>
</dbReference>
<dbReference type="AlphaFoldDB" id="A0AAV2TFX7"/>
<evidence type="ECO:0000256" key="3">
    <source>
        <dbReference type="ARBA" id="ARBA00022723"/>
    </source>
</evidence>
<feature type="binding site" evidence="6">
    <location>
        <position position="857"/>
    </location>
    <ligand>
        <name>AMP</name>
        <dbReference type="ChEBI" id="CHEBI:456215"/>
    </ligand>
</feature>
<evidence type="ECO:0000256" key="8">
    <source>
        <dbReference type="RuleBase" id="RU363067"/>
    </source>
</evidence>
<comment type="similarity">
    <text evidence="1 8">Belongs to the cyclic nucleotide phosphodiesterase family.</text>
</comment>
<feature type="active site" description="Proton donor" evidence="5">
    <location>
        <position position="698"/>
    </location>
</feature>
<proteinExistence type="inferred from homology"/>
<dbReference type="InterPro" id="IPR002073">
    <property type="entry name" value="PDEase_catalytic_dom"/>
</dbReference>
<feature type="binding site" evidence="7">
    <location>
        <position position="739"/>
    </location>
    <ligand>
        <name>Zn(2+)</name>
        <dbReference type="ChEBI" id="CHEBI:29105"/>
        <label>2</label>
    </ligand>
</feature>
<accession>A0AAV2TFX7</accession>
<dbReference type="PRINTS" id="PR00387">
    <property type="entry name" value="PDIESTERASE1"/>
</dbReference>
<dbReference type="GO" id="GO:0004114">
    <property type="term" value="F:3',5'-cyclic-nucleotide phosphodiesterase activity"/>
    <property type="evidence" value="ECO:0007669"/>
    <property type="project" value="InterPro"/>
</dbReference>
<dbReference type="CDD" id="cd00077">
    <property type="entry name" value="HDc"/>
    <property type="match status" value="1"/>
</dbReference>
<evidence type="ECO:0000256" key="4">
    <source>
        <dbReference type="ARBA" id="ARBA00022801"/>
    </source>
</evidence>
<feature type="binding site" evidence="6">
    <location>
        <begin position="698"/>
        <end position="702"/>
    </location>
    <ligand>
        <name>AMP</name>
        <dbReference type="ChEBI" id="CHEBI:456215"/>
    </ligand>
</feature>
<evidence type="ECO:0000256" key="2">
    <source>
        <dbReference type="ARBA" id="ARBA00022535"/>
    </source>
</evidence>